<comment type="caution">
    <text evidence="1">The sequence shown here is derived from an EMBL/GenBank/DDBJ whole genome shotgun (WGS) entry which is preliminary data.</text>
</comment>
<evidence type="ECO:0000313" key="2">
    <source>
        <dbReference type="Proteomes" id="UP000261032"/>
    </source>
</evidence>
<accession>A0A3E3EHP0</accession>
<protein>
    <recommendedName>
        <fullName evidence="3">Phage gp6-like head-tail connector protein</fullName>
    </recommendedName>
</protein>
<dbReference type="EMBL" id="QUSL01000002">
    <property type="protein sequence ID" value="RGD86908.1"/>
    <property type="molecule type" value="Genomic_DNA"/>
</dbReference>
<organism evidence="1 2">
    <name type="scientific">Thomasclavelia ramosa</name>
    <dbReference type="NCBI Taxonomy" id="1547"/>
    <lineage>
        <taxon>Bacteria</taxon>
        <taxon>Bacillati</taxon>
        <taxon>Bacillota</taxon>
        <taxon>Erysipelotrichia</taxon>
        <taxon>Erysipelotrichales</taxon>
        <taxon>Coprobacillaceae</taxon>
        <taxon>Thomasclavelia</taxon>
    </lineage>
</organism>
<sequence>MEEELLELTKDFLGLAWIDESAEKKLKIIISNSVADLDEKSGVNNIYTEPGKAQSLFLNRVMYERANALDDFYINYRKEIIAFINKAKVRKYAGKQE</sequence>
<name>A0A3E3EHP0_9FIRM</name>
<evidence type="ECO:0008006" key="3">
    <source>
        <dbReference type="Google" id="ProtNLM"/>
    </source>
</evidence>
<evidence type="ECO:0000313" key="1">
    <source>
        <dbReference type="EMBL" id="RGD86908.1"/>
    </source>
</evidence>
<reference evidence="1 2" key="1">
    <citation type="submission" date="2018-08" db="EMBL/GenBank/DDBJ databases">
        <title>A genome reference for cultivated species of the human gut microbiota.</title>
        <authorList>
            <person name="Zou Y."/>
            <person name="Xue W."/>
            <person name="Luo G."/>
        </authorList>
    </citation>
    <scope>NUCLEOTIDE SEQUENCE [LARGE SCALE GENOMIC DNA]</scope>
    <source>
        <strain evidence="1 2">OM06-4</strain>
    </source>
</reference>
<dbReference type="AlphaFoldDB" id="A0A3E3EHP0"/>
<gene>
    <name evidence="1" type="ORF">DXB93_01710</name>
</gene>
<dbReference type="RefSeq" id="WP_117580254.1">
    <property type="nucleotide sequence ID" value="NZ_QUSL01000002.1"/>
</dbReference>
<proteinExistence type="predicted"/>
<dbReference type="Proteomes" id="UP000261032">
    <property type="component" value="Unassembled WGS sequence"/>
</dbReference>